<dbReference type="EMBL" id="JBHSMF010000009">
    <property type="protein sequence ID" value="MFC5498567.1"/>
    <property type="molecule type" value="Genomic_DNA"/>
</dbReference>
<accession>A0ABW0NF10</accession>
<protein>
    <submittedName>
        <fullName evidence="1">Uncharacterized protein</fullName>
    </submittedName>
</protein>
<name>A0ABW0NF10_9BURK</name>
<evidence type="ECO:0000313" key="2">
    <source>
        <dbReference type="Proteomes" id="UP001596037"/>
    </source>
</evidence>
<reference evidence="2" key="1">
    <citation type="journal article" date="2019" name="Int. J. Syst. Evol. Microbiol.">
        <title>The Global Catalogue of Microorganisms (GCM) 10K type strain sequencing project: providing services to taxonomists for standard genome sequencing and annotation.</title>
        <authorList>
            <consortium name="The Broad Institute Genomics Platform"/>
            <consortium name="The Broad Institute Genome Sequencing Center for Infectious Disease"/>
            <person name="Wu L."/>
            <person name="Ma J."/>
        </authorList>
    </citation>
    <scope>NUCLEOTIDE SEQUENCE [LARGE SCALE GENOMIC DNA]</scope>
    <source>
        <strain evidence="2">CCUG 57401</strain>
    </source>
</reference>
<organism evidence="1 2">
    <name type="scientific">Caenimonas terrae</name>
    <dbReference type="NCBI Taxonomy" id="696074"/>
    <lineage>
        <taxon>Bacteria</taxon>
        <taxon>Pseudomonadati</taxon>
        <taxon>Pseudomonadota</taxon>
        <taxon>Betaproteobacteria</taxon>
        <taxon>Burkholderiales</taxon>
        <taxon>Comamonadaceae</taxon>
        <taxon>Caenimonas</taxon>
    </lineage>
</organism>
<proteinExistence type="predicted"/>
<evidence type="ECO:0000313" key="1">
    <source>
        <dbReference type="EMBL" id="MFC5498567.1"/>
    </source>
</evidence>
<keyword evidence="2" id="KW-1185">Reference proteome</keyword>
<sequence>MRALQIELNGQSLAVAGSEAAVLLSAGISLSIHESGGTLDVSGMEDLGNDVSCHLSWVEMIDLVKGDRVTVKFVEAATATPPSEARRTDSPQYAAERAAYEDDLRENPLGPVVLERKQADARLALYWKSDPPIVASFESGREFISCRFSWHSFRPDRCRMTFSSFSQVEALDRTGGKDWFSGTLNVGEVCAIELGA</sequence>
<dbReference type="Proteomes" id="UP001596037">
    <property type="component" value="Unassembled WGS sequence"/>
</dbReference>
<dbReference type="RefSeq" id="WP_376850658.1">
    <property type="nucleotide sequence ID" value="NZ_JBHSMF010000009.1"/>
</dbReference>
<gene>
    <name evidence="1" type="ORF">ACFPOE_13555</name>
</gene>
<comment type="caution">
    <text evidence="1">The sequence shown here is derived from an EMBL/GenBank/DDBJ whole genome shotgun (WGS) entry which is preliminary data.</text>
</comment>